<dbReference type="Gene3D" id="3.30.1420.10">
    <property type="match status" value="1"/>
</dbReference>
<sequence>MIKTIKQVEINVNEEGYLTDLSQWTKEIGDEIAKEHEIEMTDKHWEVVSWIQEQVKANKSLSIRGIKKSGVIDIKQFYALFPGGPLKVSTKIAGVPKPKSCI</sequence>
<dbReference type="GO" id="GO:0097163">
    <property type="term" value="F:sulfur carrier activity"/>
    <property type="evidence" value="ECO:0007669"/>
    <property type="project" value="TreeGrafter"/>
</dbReference>
<dbReference type="GO" id="GO:0002143">
    <property type="term" value="P:tRNA wobble position uridine thiolation"/>
    <property type="evidence" value="ECO:0007669"/>
    <property type="project" value="TreeGrafter"/>
</dbReference>
<dbReference type="OrthoDB" id="9786347at2"/>
<dbReference type="Proteomes" id="UP000245670">
    <property type="component" value="Unassembled WGS sequence"/>
</dbReference>
<dbReference type="NCBIfam" id="TIGR03342">
    <property type="entry name" value="dsrC_tusE_dsvC"/>
    <property type="match status" value="1"/>
</dbReference>
<protein>
    <submittedName>
        <fullName evidence="5">Sulfur relay protein DsrC</fullName>
    </submittedName>
</protein>
<evidence type="ECO:0000313" key="5">
    <source>
        <dbReference type="EMBL" id="PWG06256.1"/>
    </source>
</evidence>
<keyword evidence="6" id="KW-1185">Reference proteome</keyword>
<dbReference type="PANTHER" id="PTHR37010:SF1">
    <property type="entry name" value="SULFURTRANSFERASE TUSE"/>
    <property type="match status" value="1"/>
</dbReference>
<dbReference type="GO" id="GO:0005737">
    <property type="term" value="C:cytoplasm"/>
    <property type="evidence" value="ECO:0007669"/>
    <property type="project" value="UniProtKB-SubCell"/>
</dbReference>
<dbReference type="InterPro" id="IPR007453">
    <property type="entry name" value="DsrC/TusE"/>
</dbReference>
<organism evidence="5 6">
    <name type="scientific">Polaribacter aquimarinus</name>
    <dbReference type="NCBI Taxonomy" id="2100726"/>
    <lineage>
        <taxon>Bacteria</taxon>
        <taxon>Pseudomonadati</taxon>
        <taxon>Bacteroidota</taxon>
        <taxon>Flavobacteriia</taxon>
        <taxon>Flavobacteriales</taxon>
        <taxon>Flavobacteriaceae</taxon>
    </lineage>
</organism>
<dbReference type="InterPro" id="IPR042072">
    <property type="entry name" value="DsrC-like_C"/>
</dbReference>
<dbReference type="AlphaFoldDB" id="A0A2U2JD45"/>
<evidence type="ECO:0000256" key="3">
    <source>
        <dbReference type="ARBA" id="ARBA00022490"/>
    </source>
</evidence>
<comment type="similarity">
    <text evidence="2">Belongs to the DsrC/TusE family.</text>
</comment>
<dbReference type="PANTHER" id="PTHR37010">
    <property type="entry name" value="SULFURTRANSFERASE TUSE"/>
    <property type="match status" value="1"/>
</dbReference>
<dbReference type="InterPro" id="IPR025526">
    <property type="entry name" value="DsrC-like_dom_sf"/>
</dbReference>
<comment type="subcellular location">
    <subcellularLocation>
        <location evidence="1">Cytoplasm</location>
    </subcellularLocation>
</comment>
<dbReference type="SUPFAM" id="SSF69721">
    <property type="entry name" value="DsrC, the gamma subunit of dissimilatory sulfite reductase"/>
    <property type="match status" value="1"/>
</dbReference>
<evidence type="ECO:0000256" key="1">
    <source>
        <dbReference type="ARBA" id="ARBA00004496"/>
    </source>
</evidence>
<evidence type="ECO:0000256" key="2">
    <source>
        <dbReference type="ARBA" id="ARBA00005718"/>
    </source>
</evidence>
<comment type="caution">
    <text evidence="5">The sequence shown here is derived from an EMBL/GenBank/DDBJ whole genome shotgun (WGS) entry which is preliminary data.</text>
</comment>
<accession>A0A2U2JD45</accession>
<keyword evidence="3" id="KW-0963">Cytoplasm</keyword>
<dbReference type="Gene3D" id="1.10.10.370">
    <property type="entry name" value="DsrC-like protein, C-terminal domain"/>
    <property type="match status" value="1"/>
</dbReference>
<feature type="active site" description="Cysteine persulfide intermediate" evidence="4">
    <location>
        <position position="101"/>
    </location>
</feature>
<evidence type="ECO:0000256" key="4">
    <source>
        <dbReference type="PIRSR" id="PIRSR006223-50"/>
    </source>
</evidence>
<evidence type="ECO:0000313" key="6">
    <source>
        <dbReference type="Proteomes" id="UP000245670"/>
    </source>
</evidence>
<proteinExistence type="inferred from homology"/>
<reference evidence="5 6" key="1">
    <citation type="submission" date="2018-05" db="EMBL/GenBank/DDBJ databases">
        <title>Polaribacter aquimarinus sp. nov., isolated from sediment in a sediment of sea.</title>
        <authorList>
            <person name="Lu D."/>
        </authorList>
    </citation>
    <scope>NUCLEOTIDE SEQUENCE [LARGE SCALE GENOMIC DNA]</scope>
    <source>
        <strain evidence="5 6">ZY113</strain>
    </source>
</reference>
<gene>
    <name evidence="5" type="ORF">DIS07_00030</name>
</gene>
<dbReference type="Pfam" id="PF04358">
    <property type="entry name" value="DsrC"/>
    <property type="match status" value="1"/>
</dbReference>
<dbReference type="EMBL" id="QFFG01000001">
    <property type="protein sequence ID" value="PWG06256.1"/>
    <property type="molecule type" value="Genomic_DNA"/>
</dbReference>
<dbReference type="InterPro" id="IPR043163">
    <property type="entry name" value="DsrC-like_N"/>
</dbReference>
<dbReference type="PIRSF" id="PIRSF006223">
    <property type="entry name" value="DsrC_TusE"/>
    <property type="match status" value="1"/>
</dbReference>
<name>A0A2U2JD45_9FLAO</name>
<dbReference type="RefSeq" id="WP_109403172.1">
    <property type="nucleotide sequence ID" value="NZ_QFFG01000001.1"/>
</dbReference>